<gene>
    <name evidence="13" type="ORF">FOB60_000200</name>
</gene>
<name>A0A8X7NRZ6_CANPA</name>
<proteinExistence type="inferred from homology"/>
<evidence type="ECO:0000313" key="13">
    <source>
        <dbReference type="EMBL" id="KAF6058618.1"/>
    </source>
</evidence>
<dbReference type="GO" id="GO:0005737">
    <property type="term" value="C:cytoplasm"/>
    <property type="evidence" value="ECO:0007669"/>
    <property type="project" value="UniProtKB-SubCell"/>
</dbReference>
<sequence>MSSKMPITKKTKMSDLINNRLKIHTIDNRTYTGTLLSFDKHLNLVLADTEEARITKKSLMNLRSQSQKKANKKLPIGSASTTTPLFPSEIPKSNKPDLAKRHVGLIILRGEQIVNFTIESGVSSDGTAGIAAVASSSAASSSRPMKQPVSKLKKIA</sequence>
<dbReference type="PANTHER" id="PTHR10701:SF0">
    <property type="entry name" value="SMALL NUCLEAR RIBONUCLEOPROTEIN-ASSOCIATED PROTEIN B"/>
    <property type="match status" value="1"/>
</dbReference>
<keyword evidence="8" id="KW-0539">Nucleus</keyword>
<evidence type="ECO:0000313" key="14">
    <source>
        <dbReference type="Proteomes" id="UP000590412"/>
    </source>
</evidence>
<keyword evidence="7" id="KW-0508">mRNA splicing</keyword>
<dbReference type="GO" id="GO:0071004">
    <property type="term" value="C:U2-type prespliceosome"/>
    <property type="evidence" value="ECO:0007669"/>
    <property type="project" value="TreeGrafter"/>
</dbReference>
<keyword evidence="4" id="KW-0963">Cytoplasm</keyword>
<evidence type="ECO:0000256" key="5">
    <source>
        <dbReference type="ARBA" id="ARBA00022664"/>
    </source>
</evidence>
<evidence type="ECO:0000256" key="9">
    <source>
        <dbReference type="ARBA" id="ARBA00023274"/>
    </source>
</evidence>
<dbReference type="InterPro" id="IPR050914">
    <property type="entry name" value="snRNP_SmB/NAA38-like"/>
</dbReference>
<dbReference type="GO" id="GO:0000398">
    <property type="term" value="P:mRNA splicing, via spliceosome"/>
    <property type="evidence" value="ECO:0007669"/>
    <property type="project" value="TreeGrafter"/>
</dbReference>
<dbReference type="AlphaFoldDB" id="A0A8X7NRZ6"/>
<keyword evidence="5" id="KW-0507">mRNA processing</keyword>
<feature type="region of interest" description="Disordered" evidence="11">
    <location>
        <begin position="133"/>
        <end position="156"/>
    </location>
</feature>
<dbReference type="GO" id="GO:0005686">
    <property type="term" value="C:U2 snRNP"/>
    <property type="evidence" value="ECO:0007669"/>
    <property type="project" value="TreeGrafter"/>
</dbReference>
<comment type="similarity">
    <text evidence="3">Belongs to the snRNP SmB/SmN family.</text>
</comment>
<reference evidence="13" key="1">
    <citation type="submission" date="2020-03" db="EMBL/GenBank/DDBJ databases">
        <title>FDA dAtabase for Regulatory Grade micrObial Sequences (FDA-ARGOS): Supporting development and validation of Infectious Disease Dx tests.</title>
        <authorList>
            <person name="Campos J."/>
            <person name="Goldberg B."/>
            <person name="Tallon L."/>
            <person name="Sadzewicz L."/>
            <person name="Vavikolanu K."/>
            <person name="Mehta A."/>
            <person name="Aluvathingal J."/>
            <person name="Nadendla S."/>
            <person name="Nandy P."/>
            <person name="Geyer C."/>
            <person name="Yan Y."/>
            <person name="Sichtig H."/>
        </authorList>
    </citation>
    <scope>NUCLEOTIDE SEQUENCE [LARGE SCALE GENOMIC DNA]</scope>
    <source>
        <strain evidence="13">FDAARGOS_652</strain>
    </source>
</reference>
<dbReference type="Proteomes" id="UP000590412">
    <property type="component" value="Unassembled WGS sequence"/>
</dbReference>
<dbReference type="GO" id="GO:0071013">
    <property type="term" value="C:catalytic step 2 spliceosome"/>
    <property type="evidence" value="ECO:0007669"/>
    <property type="project" value="TreeGrafter"/>
</dbReference>
<dbReference type="GO" id="GO:0003723">
    <property type="term" value="F:RNA binding"/>
    <property type="evidence" value="ECO:0007669"/>
    <property type="project" value="UniProtKB-KW"/>
</dbReference>
<evidence type="ECO:0000256" key="2">
    <source>
        <dbReference type="ARBA" id="ARBA00004496"/>
    </source>
</evidence>
<protein>
    <recommendedName>
        <fullName evidence="10">Sm protein B</fullName>
    </recommendedName>
</protein>
<evidence type="ECO:0000256" key="1">
    <source>
        <dbReference type="ARBA" id="ARBA00004123"/>
    </source>
</evidence>
<dbReference type="SUPFAM" id="SSF50182">
    <property type="entry name" value="Sm-like ribonucleoproteins"/>
    <property type="match status" value="1"/>
</dbReference>
<organism evidence="13 14">
    <name type="scientific">Candida parapsilosis</name>
    <name type="common">Yeast</name>
    <dbReference type="NCBI Taxonomy" id="5480"/>
    <lineage>
        <taxon>Eukaryota</taxon>
        <taxon>Fungi</taxon>
        <taxon>Dikarya</taxon>
        <taxon>Ascomycota</taxon>
        <taxon>Saccharomycotina</taxon>
        <taxon>Pichiomycetes</taxon>
        <taxon>Debaryomycetaceae</taxon>
        <taxon>Candida/Lodderomyces clade</taxon>
        <taxon>Candida</taxon>
    </lineage>
</organism>
<dbReference type="GO" id="GO:0005682">
    <property type="term" value="C:U5 snRNP"/>
    <property type="evidence" value="ECO:0007669"/>
    <property type="project" value="TreeGrafter"/>
</dbReference>
<keyword evidence="9" id="KW-0687">Ribonucleoprotein</keyword>
<dbReference type="GO" id="GO:0005687">
    <property type="term" value="C:U4 snRNP"/>
    <property type="evidence" value="ECO:0007669"/>
    <property type="project" value="TreeGrafter"/>
</dbReference>
<dbReference type="PANTHER" id="PTHR10701">
    <property type="entry name" value="SMALL NUCLEAR RIBONUCLEOPROTEIN-ASSOCIATED PROTEIN B AND N"/>
    <property type="match status" value="1"/>
</dbReference>
<evidence type="ECO:0000256" key="4">
    <source>
        <dbReference type="ARBA" id="ARBA00022490"/>
    </source>
</evidence>
<feature type="region of interest" description="Disordered" evidence="11">
    <location>
        <begin position="63"/>
        <end position="94"/>
    </location>
</feature>
<evidence type="ECO:0000256" key="11">
    <source>
        <dbReference type="SAM" id="MobiDB-lite"/>
    </source>
</evidence>
<evidence type="ECO:0000256" key="3">
    <source>
        <dbReference type="ARBA" id="ARBA00009123"/>
    </source>
</evidence>
<dbReference type="Gene3D" id="2.30.30.100">
    <property type="match status" value="1"/>
</dbReference>
<dbReference type="InterPro" id="IPR010920">
    <property type="entry name" value="LSM_dom_sf"/>
</dbReference>
<dbReference type="SMART" id="SM00651">
    <property type="entry name" value="Sm"/>
    <property type="match status" value="1"/>
</dbReference>
<evidence type="ECO:0000256" key="6">
    <source>
        <dbReference type="ARBA" id="ARBA00022884"/>
    </source>
</evidence>
<dbReference type="CDD" id="cd01717">
    <property type="entry name" value="Sm_B"/>
    <property type="match status" value="1"/>
</dbReference>
<feature type="compositionally biased region" description="Low complexity" evidence="11">
    <location>
        <begin position="133"/>
        <end position="142"/>
    </location>
</feature>
<accession>A0A8X7NRZ6</accession>
<comment type="caution">
    <text evidence="13">The sequence shown here is derived from an EMBL/GenBank/DDBJ whole genome shotgun (WGS) entry which is preliminary data.</text>
</comment>
<dbReference type="EMBL" id="JABWAB010000001">
    <property type="protein sequence ID" value="KAF6058618.1"/>
    <property type="molecule type" value="Genomic_DNA"/>
</dbReference>
<keyword evidence="6" id="KW-0694">RNA-binding</keyword>
<dbReference type="GO" id="GO:0005685">
    <property type="term" value="C:U1 snRNP"/>
    <property type="evidence" value="ECO:0007669"/>
    <property type="project" value="TreeGrafter"/>
</dbReference>
<evidence type="ECO:0000256" key="8">
    <source>
        <dbReference type="ARBA" id="ARBA00023242"/>
    </source>
</evidence>
<dbReference type="InterPro" id="IPR001163">
    <property type="entry name" value="Sm_dom_euk/arc"/>
</dbReference>
<evidence type="ECO:0000256" key="7">
    <source>
        <dbReference type="ARBA" id="ARBA00023187"/>
    </source>
</evidence>
<dbReference type="GO" id="GO:0070990">
    <property type="term" value="F:snRNP binding"/>
    <property type="evidence" value="ECO:0007669"/>
    <property type="project" value="TreeGrafter"/>
</dbReference>
<comment type="subcellular location">
    <subcellularLocation>
        <location evidence="2">Cytoplasm</location>
    </subcellularLocation>
    <subcellularLocation>
        <location evidence="1">Nucleus</location>
    </subcellularLocation>
</comment>
<evidence type="ECO:0000256" key="10">
    <source>
        <dbReference type="ARBA" id="ARBA00041355"/>
    </source>
</evidence>
<dbReference type="GO" id="GO:0046540">
    <property type="term" value="C:U4/U6 x U5 tri-snRNP complex"/>
    <property type="evidence" value="ECO:0007669"/>
    <property type="project" value="TreeGrafter"/>
</dbReference>
<evidence type="ECO:0000259" key="12">
    <source>
        <dbReference type="SMART" id="SM00651"/>
    </source>
</evidence>
<dbReference type="Pfam" id="PF01423">
    <property type="entry name" value="LSM"/>
    <property type="match status" value="1"/>
</dbReference>
<feature type="domain" description="Sm" evidence="12">
    <location>
        <begin position="11"/>
        <end position="118"/>
    </location>
</feature>